<protein>
    <submittedName>
        <fullName evidence="4">RFWD2</fullName>
    </submittedName>
</protein>
<evidence type="ECO:0000313" key="4">
    <source>
        <dbReference type="EMBL" id="KAF6028433.1"/>
    </source>
</evidence>
<dbReference type="InterPro" id="IPR015943">
    <property type="entry name" value="WD40/YVTN_repeat-like_dom_sf"/>
</dbReference>
<dbReference type="GO" id="GO:0061630">
    <property type="term" value="F:ubiquitin protein ligase activity"/>
    <property type="evidence" value="ECO:0007669"/>
    <property type="project" value="InterPro"/>
</dbReference>
<dbReference type="InterPro" id="IPR042755">
    <property type="entry name" value="COP1"/>
</dbReference>
<dbReference type="GO" id="GO:0043161">
    <property type="term" value="P:proteasome-mediated ubiquitin-dependent protein catabolic process"/>
    <property type="evidence" value="ECO:0007669"/>
    <property type="project" value="TreeGrafter"/>
</dbReference>
<dbReference type="Gene3D" id="2.130.10.10">
    <property type="entry name" value="YVTN repeat-like/Quinoprotein amine dehydrogenase"/>
    <property type="match status" value="1"/>
</dbReference>
<dbReference type="EMBL" id="VXIV02001951">
    <property type="protein sequence ID" value="KAF6028433.1"/>
    <property type="molecule type" value="Genomic_DNA"/>
</dbReference>
<dbReference type="InterPro" id="IPR019775">
    <property type="entry name" value="WD40_repeat_CS"/>
</dbReference>
<dbReference type="SUPFAM" id="SSF50978">
    <property type="entry name" value="WD40 repeat-like"/>
    <property type="match status" value="1"/>
</dbReference>
<dbReference type="InterPro" id="IPR036322">
    <property type="entry name" value="WD40_repeat_dom_sf"/>
</dbReference>
<dbReference type="SMART" id="SM00320">
    <property type="entry name" value="WD40"/>
    <property type="match status" value="6"/>
</dbReference>
<dbReference type="Pfam" id="PF00400">
    <property type="entry name" value="WD40"/>
    <property type="match status" value="3"/>
</dbReference>
<evidence type="ECO:0000256" key="1">
    <source>
        <dbReference type="ARBA" id="ARBA00022574"/>
    </source>
</evidence>
<feature type="repeat" description="WD" evidence="3">
    <location>
        <begin position="283"/>
        <end position="323"/>
    </location>
</feature>
<dbReference type="OrthoDB" id="273771at2759"/>
<keyword evidence="5" id="KW-1185">Reference proteome</keyword>
<dbReference type="PANTHER" id="PTHR44080:SF1">
    <property type="entry name" value="E3 UBIQUITIN-PROTEIN LIGASE COP1"/>
    <property type="match status" value="1"/>
</dbReference>
<dbReference type="AlphaFoldDB" id="A0A7J7JRB3"/>
<name>A0A7J7JRB3_BUGNE</name>
<dbReference type="PANTHER" id="PTHR44080">
    <property type="entry name" value="E3 UBIQUITIN-PROTEIN LIGASE COP1"/>
    <property type="match status" value="1"/>
</dbReference>
<evidence type="ECO:0000313" key="5">
    <source>
        <dbReference type="Proteomes" id="UP000593567"/>
    </source>
</evidence>
<keyword evidence="1 3" id="KW-0853">WD repeat</keyword>
<evidence type="ECO:0000256" key="3">
    <source>
        <dbReference type="PROSITE-ProRule" id="PRU00221"/>
    </source>
</evidence>
<gene>
    <name evidence="4" type="ORF">EB796_013251</name>
</gene>
<feature type="repeat" description="WD" evidence="3">
    <location>
        <begin position="197"/>
        <end position="239"/>
    </location>
</feature>
<reference evidence="4" key="1">
    <citation type="submission" date="2020-06" db="EMBL/GenBank/DDBJ databases">
        <title>Draft genome of Bugula neritina, a colonial animal packing powerful symbionts and potential medicines.</title>
        <authorList>
            <person name="Rayko M."/>
        </authorList>
    </citation>
    <scope>NUCLEOTIDE SEQUENCE [LARGE SCALE GENOMIC DNA]</scope>
    <source>
        <strain evidence="4">Kwan_BN1</strain>
    </source>
</reference>
<dbReference type="Proteomes" id="UP000593567">
    <property type="component" value="Unassembled WGS sequence"/>
</dbReference>
<organism evidence="4 5">
    <name type="scientific">Bugula neritina</name>
    <name type="common">Brown bryozoan</name>
    <name type="synonym">Sertularia neritina</name>
    <dbReference type="NCBI Taxonomy" id="10212"/>
    <lineage>
        <taxon>Eukaryota</taxon>
        <taxon>Metazoa</taxon>
        <taxon>Spiralia</taxon>
        <taxon>Lophotrochozoa</taxon>
        <taxon>Bryozoa</taxon>
        <taxon>Gymnolaemata</taxon>
        <taxon>Cheilostomatida</taxon>
        <taxon>Flustrina</taxon>
        <taxon>Buguloidea</taxon>
        <taxon>Bugulidae</taxon>
        <taxon>Bugula</taxon>
    </lineage>
</organism>
<accession>A0A7J7JRB3</accession>
<proteinExistence type="predicted"/>
<dbReference type="InterPro" id="IPR001680">
    <property type="entry name" value="WD40_rpt"/>
</dbReference>
<keyword evidence="2" id="KW-0677">Repeat</keyword>
<comment type="caution">
    <text evidence="4">The sequence shown here is derived from an EMBL/GenBank/DDBJ whole genome shotgun (WGS) entry which is preliminary data.</text>
</comment>
<evidence type="ECO:0000256" key="2">
    <source>
        <dbReference type="ARBA" id="ARBA00022737"/>
    </source>
</evidence>
<dbReference type="PROSITE" id="PS00678">
    <property type="entry name" value="WD_REPEATS_1"/>
    <property type="match status" value="1"/>
</dbReference>
<dbReference type="PROSITE" id="PS50082">
    <property type="entry name" value="WD_REPEATS_2"/>
    <property type="match status" value="2"/>
</dbReference>
<sequence length="417" mass="46999">MKYLKETKLQMLQQEISLISNDVETVRDKAACLSQQFTIAPSSSLTNGELSKEPVTDAAIRQRIDLHSNDLQDYYFSIRSKAMIGDASDDGSLDDFTSALSKFVKYKEFRQLATLNYTSDMYNMYSIVSSIEFDKDSDYFAIAGVTKKIKVYDYKQVVTDVVDMHYPVTEMSCASKISCVAWNPYHKNELASSDYEGTEHEKRCWCVDFNRMNPHLMASGSDDSKVKIWSTNTARSVLNIEAMANVCCVKFNPTSSYHLAFGAADHCVHYYDIRKHSEPLLTFKGHLKAVSYAKFLNGEEMVSASTDSQLKLWNVKKGTSAVRTFKGHINEKNFVGLASDSDFVACGSEDNSLCVYYKGLTKILHKYKFDIVRSVWQRDAPREEDSTEFVSAVAWKPDSGVIVVANSQGIVKVLELV</sequence>